<dbReference type="KEGG" id="pbv:AR543_p0064"/>
<protein>
    <recommendedName>
        <fullName evidence="3">Zinc-finger domain-containing protein</fullName>
    </recommendedName>
</protein>
<gene>
    <name evidence="1" type="ORF">AR543_p0064</name>
</gene>
<proteinExistence type="predicted"/>
<keyword evidence="1" id="KW-0614">Plasmid</keyword>
<accession>A0A1X9T4A4</accession>
<dbReference type="RefSeq" id="WP_087071384.1">
    <property type="nucleotide sequence ID" value="NZ_CP021170.1"/>
</dbReference>
<evidence type="ECO:0008006" key="3">
    <source>
        <dbReference type="Google" id="ProtNLM"/>
    </source>
</evidence>
<dbReference type="OrthoDB" id="2624150at2"/>
<dbReference type="Pfam" id="PF10782">
    <property type="entry name" value="zf-C2HCIx2C"/>
    <property type="match status" value="1"/>
</dbReference>
<geneLocation type="plasmid" evidence="1 2">
    <name>unnamed1</name>
</geneLocation>
<evidence type="ECO:0000313" key="1">
    <source>
        <dbReference type="EMBL" id="ARR10672.1"/>
    </source>
</evidence>
<evidence type="ECO:0000313" key="2">
    <source>
        <dbReference type="Proteomes" id="UP000078148"/>
    </source>
</evidence>
<sequence length="93" mass="10603">MNRREVVQEISARLDGICRSCTIRQQLQDSLQPGGQKDSTIDRYCIKQCAVGKELQQLGKKLGAKDPLMPDEQLWYRSPKRRAAFYQTCGGSR</sequence>
<name>A0A1X9T4A4_9BACL</name>
<reference evidence="1 2" key="1">
    <citation type="journal article" date="2016" name="Int. J. Syst. Evol. Microbiol.">
        <title>Paenibacillus damxungensis sp. nov., isolated from raw yak (Bos grunniens) milk.</title>
        <authorList>
            <person name="Wu Z."/>
            <person name="Gao C."/>
            <person name="Han J."/>
            <person name="Liu Z."/>
        </authorList>
    </citation>
    <scope>NUCLEOTIDE SEQUENCE [LARGE SCALE GENOMIC DNA]</scope>
    <source>
        <strain evidence="1 2">BD3526</strain>
        <plasmid evidence="1 2">unnamed1</plasmid>
    </source>
</reference>
<dbReference type="EMBL" id="CP021170">
    <property type="protein sequence ID" value="ARR10672.1"/>
    <property type="molecule type" value="Genomic_DNA"/>
</dbReference>
<dbReference type="InterPro" id="IPR019718">
    <property type="entry name" value="DUF2602"/>
</dbReference>
<keyword evidence="2" id="KW-1185">Reference proteome</keyword>
<organism evidence="1 2">
    <name type="scientific">Paenibacillus bovis</name>
    <dbReference type="NCBI Taxonomy" id="1616788"/>
    <lineage>
        <taxon>Bacteria</taxon>
        <taxon>Bacillati</taxon>
        <taxon>Bacillota</taxon>
        <taxon>Bacilli</taxon>
        <taxon>Bacillales</taxon>
        <taxon>Paenibacillaceae</taxon>
        <taxon>Paenibacillus</taxon>
    </lineage>
</organism>
<dbReference type="Proteomes" id="UP000078148">
    <property type="component" value="Plasmid unnamed1"/>
</dbReference>
<dbReference type="AlphaFoldDB" id="A0A1X9T4A4"/>